<sequence>MSFHIRYDGQIKKIIKKFLFVILVILVSIVMLMPFGWILGTSMRKASESFALPPVFFPTEWNIENYRSVLNAIPFFQYTWNSLFISVVSTFFMVITASMAAYAFSRIEFKGKKIMFPIVISGMMIPAQSIIIPTFLITRAINVIDTPWSIIFTSIYYPVGFFLLRQSMMTIPKSYDEAAYCDGAGRFTIFTKIILPMSKSPLIVACSMFFINIWNEFFKAMIFLTSSSNLTLPLGIRMLNTSHGNSNMPLITAAVVLSLIVPLLFYMFGQKYLMQGALISGLKS</sequence>
<evidence type="ECO:0000256" key="6">
    <source>
        <dbReference type="ARBA" id="ARBA00023136"/>
    </source>
</evidence>
<keyword evidence="4 7" id="KW-0812">Transmembrane</keyword>
<gene>
    <name evidence="10" type="ORF">CH238_12840</name>
    <name evidence="9" type="ORF">CLOLEP_01295</name>
</gene>
<dbReference type="eggNOG" id="COG0395">
    <property type="taxonomic scope" value="Bacteria"/>
</dbReference>
<comment type="caution">
    <text evidence="9">The sequence shown here is derived from an EMBL/GenBank/DDBJ whole genome shotgun (WGS) entry which is preliminary data.</text>
</comment>
<comment type="similarity">
    <text evidence="7">Belongs to the binding-protein-dependent transport system permease family.</text>
</comment>
<dbReference type="HOGENOM" id="CLU_016047_1_1_9"/>
<evidence type="ECO:0000256" key="5">
    <source>
        <dbReference type="ARBA" id="ARBA00022989"/>
    </source>
</evidence>
<accession>A7VRV8</accession>
<feature type="transmembrane region" description="Helical" evidence="7">
    <location>
        <begin position="147"/>
        <end position="164"/>
    </location>
</feature>
<dbReference type="CDD" id="cd06261">
    <property type="entry name" value="TM_PBP2"/>
    <property type="match status" value="1"/>
</dbReference>
<evidence type="ECO:0000313" key="12">
    <source>
        <dbReference type="Proteomes" id="UP000220611"/>
    </source>
</evidence>
<evidence type="ECO:0000259" key="8">
    <source>
        <dbReference type="PROSITE" id="PS50928"/>
    </source>
</evidence>
<dbReference type="InterPro" id="IPR000515">
    <property type="entry name" value="MetI-like"/>
</dbReference>
<feature type="transmembrane region" description="Helical" evidence="7">
    <location>
        <begin position="248"/>
        <end position="268"/>
    </location>
</feature>
<organism evidence="9 11">
    <name type="scientific">[Clostridium] leptum DSM 753</name>
    <dbReference type="NCBI Taxonomy" id="428125"/>
    <lineage>
        <taxon>Bacteria</taxon>
        <taxon>Bacillati</taxon>
        <taxon>Bacillota</taxon>
        <taxon>Clostridia</taxon>
        <taxon>Eubacteriales</taxon>
        <taxon>Oscillospiraceae</taxon>
        <taxon>Oscillospiraceae incertae sedis</taxon>
    </lineage>
</organism>
<dbReference type="OrthoDB" id="9771544at2"/>
<evidence type="ECO:0000256" key="7">
    <source>
        <dbReference type="RuleBase" id="RU363032"/>
    </source>
</evidence>
<feature type="transmembrane region" description="Helical" evidence="7">
    <location>
        <begin position="83"/>
        <end position="104"/>
    </location>
</feature>
<feature type="domain" description="ABC transmembrane type-1" evidence="8">
    <location>
        <begin position="79"/>
        <end position="269"/>
    </location>
</feature>
<proteinExistence type="inferred from homology"/>
<dbReference type="PANTHER" id="PTHR43744:SF12">
    <property type="entry name" value="ABC TRANSPORTER PERMEASE PROTEIN MG189-RELATED"/>
    <property type="match status" value="1"/>
</dbReference>
<keyword evidence="6 7" id="KW-0472">Membrane</keyword>
<evidence type="ECO:0000256" key="2">
    <source>
        <dbReference type="ARBA" id="ARBA00022448"/>
    </source>
</evidence>
<dbReference type="GO" id="GO:0055085">
    <property type="term" value="P:transmembrane transport"/>
    <property type="evidence" value="ECO:0007669"/>
    <property type="project" value="InterPro"/>
</dbReference>
<reference evidence="9 11" key="2">
    <citation type="submission" date="2007-08" db="EMBL/GenBank/DDBJ databases">
        <authorList>
            <person name="Fulton L."/>
            <person name="Clifton S."/>
            <person name="Fulton B."/>
            <person name="Xu J."/>
            <person name="Minx P."/>
            <person name="Pepin K.H."/>
            <person name="Johnson M."/>
            <person name="Thiruvilangam P."/>
            <person name="Bhonagiri V."/>
            <person name="Nash W.E."/>
            <person name="Wang C."/>
            <person name="Mardis E.R."/>
            <person name="Wilson R.K."/>
        </authorList>
    </citation>
    <scope>NUCLEOTIDE SEQUENCE [LARGE SCALE GENOMIC DNA]</scope>
    <source>
        <strain evidence="9 11">DSM 753</strain>
    </source>
</reference>
<dbReference type="Proteomes" id="UP000003490">
    <property type="component" value="Unassembled WGS sequence"/>
</dbReference>
<dbReference type="SUPFAM" id="SSF161098">
    <property type="entry name" value="MetI-like"/>
    <property type="match status" value="1"/>
</dbReference>
<protein>
    <submittedName>
        <fullName evidence="9">ABC transporter, permease protein</fullName>
    </submittedName>
    <submittedName>
        <fullName evidence="10">Carbohydrate ABC transporter permease</fullName>
    </submittedName>
</protein>
<dbReference type="Pfam" id="PF00528">
    <property type="entry name" value="BPD_transp_1"/>
    <property type="match status" value="1"/>
</dbReference>
<dbReference type="PROSITE" id="PS50928">
    <property type="entry name" value="ABC_TM1"/>
    <property type="match status" value="1"/>
</dbReference>
<reference evidence="9 11" key="1">
    <citation type="submission" date="2007-08" db="EMBL/GenBank/DDBJ databases">
        <title>Draft genome sequence of Clostridium leptum (DSM 753).</title>
        <authorList>
            <person name="Sudarsanam P."/>
            <person name="Ley R."/>
            <person name="Guruge J."/>
            <person name="Turnbaugh P.J."/>
            <person name="Mahowald M."/>
            <person name="Liep D."/>
            <person name="Gordon J."/>
        </authorList>
    </citation>
    <scope>NUCLEOTIDE SEQUENCE [LARGE SCALE GENOMIC DNA]</scope>
    <source>
        <strain evidence="9 11">DSM 753</strain>
    </source>
</reference>
<reference evidence="10 12" key="3">
    <citation type="submission" date="2017-07" db="EMBL/GenBank/DDBJ databases">
        <title>Prevalence of linear plasmids in Cutibacterium (Propionibacterium) acnes isolates obtained from prostatic tissue.</title>
        <authorList>
            <person name="Davidsson S."/>
            <person name="Carlsson J."/>
            <person name="Molling P."/>
            <person name="Andren O."/>
            <person name="Andersson S.-O."/>
            <person name="Brzuszkiewicz E."/>
            <person name="Poehlein A."/>
            <person name="Al-Zeer M."/>
            <person name="Brinkmann V."/>
            <person name="Scavenius C."/>
            <person name="Nazipi S."/>
            <person name="Soderquist B."/>
            <person name="Bruggemann H."/>
        </authorList>
    </citation>
    <scope>NUCLEOTIDE SEQUENCE [LARGE SCALE GENOMIC DNA]</scope>
    <source>
        <strain evidence="10 12">DSM 753</strain>
    </source>
</reference>
<dbReference type="Gene3D" id="1.10.3720.10">
    <property type="entry name" value="MetI-like"/>
    <property type="match status" value="1"/>
</dbReference>
<keyword evidence="3" id="KW-1003">Cell membrane</keyword>
<keyword evidence="2 7" id="KW-0813">Transport</keyword>
<dbReference type="InterPro" id="IPR035906">
    <property type="entry name" value="MetI-like_sf"/>
</dbReference>
<evidence type="ECO:0000313" key="9">
    <source>
        <dbReference type="EMBL" id="EDO61788.1"/>
    </source>
</evidence>
<keyword evidence="5 7" id="KW-1133">Transmembrane helix</keyword>
<dbReference type="GO" id="GO:0005886">
    <property type="term" value="C:plasma membrane"/>
    <property type="evidence" value="ECO:0007669"/>
    <property type="project" value="UniProtKB-SubCell"/>
</dbReference>
<name>A7VRV8_9FIRM</name>
<evidence type="ECO:0000313" key="11">
    <source>
        <dbReference type="Proteomes" id="UP000003490"/>
    </source>
</evidence>
<evidence type="ECO:0000256" key="3">
    <source>
        <dbReference type="ARBA" id="ARBA00022475"/>
    </source>
</evidence>
<feature type="transmembrane region" description="Helical" evidence="7">
    <location>
        <begin position="18"/>
        <end position="39"/>
    </location>
</feature>
<comment type="subcellular location">
    <subcellularLocation>
        <location evidence="1 7">Cell membrane</location>
        <topology evidence="1 7">Multi-pass membrane protein</topology>
    </subcellularLocation>
</comment>
<dbReference type="PANTHER" id="PTHR43744">
    <property type="entry name" value="ABC TRANSPORTER PERMEASE PROTEIN MG189-RELATED-RELATED"/>
    <property type="match status" value="1"/>
</dbReference>
<dbReference type="EMBL" id="NOXF01000013">
    <property type="protein sequence ID" value="PEQ23592.1"/>
    <property type="molecule type" value="Genomic_DNA"/>
</dbReference>
<evidence type="ECO:0000313" key="10">
    <source>
        <dbReference type="EMBL" id="PEQ23592.1"/>
    </source>
</evidence>
<keyword evidence="12" id="KW-1185">Reference proteome</keyword>
<evidence type="ECO:0000256" key="1">
    <source>
        <dbReference type="ARBA" id="ARBA00004651"/>
    </source>
</evidence>
<feature type="transmembrane region" description="Helical" evidence="7">
    <location>
        <begin position="202"/>
        <end position="224"/>
    </location>
</feature>
<feature type="transmembrane region" description="Helical" evidence="7">
    <location>
        <begin position="116"/>
        <end position="141"/>
    </location>
</feature>
<dbReference type="Proteomes" id="UP000220611">
    <property type="component" value="Unassembled WGS sequence"/>
</dbReference>
<dbReference type="EMBL" id="ABCB02000017">
    <property type="protein sequence ID" value="EDO61788.1"/>
    <property type="molecule type" value="Genomic_DNA"/>
</dbReference>
<evidence type="ECO:0000256" key="4">
    <source>
        <dbReference type="ARBA" id="ARBA00022692"/>
    </source>
</evidence>
<dbReference type="AlphaFoldDB" id="A7VRV8"/>